<protein>
    <submittedName>
        <fullName evidence="8">Urea transporter</fullName>
    </submittedName>
</protein>
<dbReference type="NCBIfam" id="TIGR03441">
    <property type="entry name" value="urea_trans_yut"/>
    <property type="match status" value="1"/>
</dbReference>
<evidence type="ECO:0000313" key="9">
    <source>
        <dbReference type="Proteomes" id="UP001500655"/>
    </source>
</evidence>
<dbReference type="Gene3D" id="1.10.3430.10">
    <property type="entry name" value="Ammonium transporter AmtB like domains"/>
    <property type="match status" value="1"/>
</dbReference>
<feature type="transmembrane region" description="Helical" evidence="7">
    <location>
        <begin position="241"/>
        <end position="262"/>
    </location>
</feature>
<feature type="transmembrane region" description="Helical" evidence="7">
    <location>
        <begin position="29"/>
        <end position="49"/>
    </location>
</feature>
<evidence type="ECO:0000256" key="5">
    <source>
        <dbReference type="ARBA" id="ARBA00022989"/>
    </source>
</evidence>
<dbReference type="PANTHER" id="PTHR10464">
    <property type="entry name" value="UREA TRANSPORTER"/>
    <property type="match status" value="1"/>
</dbReference>
<comment type="subcellular location">
    <subcellularLocation>
        <location evidence="1">Cell membrane</location>
        <topology evidence="1">Multi-pass membrane protein</topology>
    </subcellularLocation>
</comment>
<keyword evidence="6 7" id="KW-0472">Membrane</keyword>
<evidence type="ECO:0000256" key="7">
    <source>
        <dbReference type="SAM" id="Phobius"/>
    </source>
</evidence>
<evidence type="ECO:0000256" key="6">
    <source>
        <dbReference type="ARBA" id="ARBA00023136"/>
    </source>
</evidence>
<dbReference type="RefSeq" id="WP_344083474.1">
    <property type="nucleotide sequence ID" value="NZ_BAAALS010000019.1"/>
</dbReference>
<evidence type="ECO:0000256" key="3">
    <source>
        <dbReference type="ARBA" id="ARBA00022475"/>
    </source>
</evidence>
<comment type="caution">
    <text evidence="8">The sequence shown here is derived from an EMBL/GenBank/DDBJ whole genome shotgun (WGS) entry which is preliminary data.</text>
</comment>
<feature type="transmembrane region" description="Helical" evidence="7">
    <location>
        <begin position="217"/>
        <end position="235"/>
    </location>
</feature>
<dbReference type="InterPro" id="IPR004937">
    <property type="entry name" value="Urea_transporter"/>
</dbReference>
<keyword evidence="5 7" id="KW-1133">Transmembrane helix</keyword>
<accession>A0ABP4WUN5</accession>
<evidence type="ECO:0000313" key="8">
    <source>
        <dbReference type="EMBL" id="GAA1763325.1"/>
    </source>
</evidence>
<dbReference type="EMBL" id="BAAALS010000019">
    <property type="protein sequence ID" value="GAA1763325.1"/>
    <property type="molecule type" value="Genomic_DNA"/>
</dbReference>
<dbReference type="InterPro" id="IPR029020">
    <property type="entry name" value="Ammonium/urea_transptr"/>
</dbReference>
<dbReference type="Pfam" id="PF03253">
    <property type="entry name" value="UT"/>
    <property type="match status" value="1"/>
</dbReference>
<dbReference type="PIRSF" id="PIRSF016502">
    <property type="entry name" value="Urea_transporter"/>
    <property type="match status" value="1"/>
</dbReference>
<keyword evidence="3" id="KW-1003">Cell membrane</keyword>
<evidence type="ECO:0000256" key="4">
    <source>
        <dbReference type="ARBA" id="ARBA00022692"/>
    </source>
</evidence>
<keyword evidence="9" id="KW-1185">Reference proteome</keyword>
<keyword evidence="4 7" id="KW-0812">Transmembrane</keyword>
<name>A0ABP4WUN5_9ACTN</name>
<sequence>MTTSTSNRGSNPIWAFIDANLRGAGQVMFMNNPITGALIIVAIIWGAVAAKTPEVAIGAVVGVVVGTATAMALRVDTASLRQGLYGFSPLLTGAAVPTFLGNSVVMWVYLIIGAATTTVVTLAISNVFNTWGVPALTFPFVLTSWFLMLAAYQFHQIKISSLTAPMLARPVAGTSLDLSAADLVTSMLKGVAQVFLIGNWVSGLIILIGLAVNSRWAAALAAAGTIVATLLAVGLKGDETSITAGLYGFSAVLTAIALGCVFYHPSWPVLVYALLGTVFTLFVQAALNTALAPVGIPSFTGPFVFATWLFLLPKRDLTPVPHHKHIDDGVLTGTHPKA</sequence>
<reference evidence="9" key="1">
    <citation type="journal article" date="2019" name="Int. J. Syst. Evol. Microbiol.">
        <title>The Global Catalogue of Microorganisms (GCM) 10K type strain sequencing project: providing services to taxonomists for standard genome sequencing and annotation.</title>
        <authorList>
            <consortium name="The Broad Institute Genomics Platform"/>
            <consortium name="The Broad Institute Genome Sequencing Center for Infectious Disease"/>
            <person name="Wu L."/>
            <person name="Ma J."/>
        </authorList>
    </citation>
    <scope>NUCLEOTIDE SEQUENCE [LARGE SCALE GENOMIC DNA]</scope>
    <source>
        <strain evidence="9">JCM 13249</strain>
    </source>
</reference>
<evidence type="ECO:0000256" key="1">
    <source>
        <dbReference type="ARBA" id="ARBA00004651"/>
    </source>
</evidence>
<evidence type="ECO:0000256" key="2">
    <source>
        <dbReference type="ARBA" id="ARBA00005914"/>
    </source>
</evidence>
<dbReference type="InterPro" id="IPR017807">
    <property type="entry name" value="Urea_transporter_bac"/>
</dbReference>
<dbReference type="Proteomes" id="UP001500655">
    <property type="component" value="Unassembled WGS sequence"/>
</dbReference>
<gene>
    <name evidence="8" type="primary">yut</name>
    <name evidence="8" type="ORF">GCM10009681_37940</name>
</gene>
<organism evidence="8 9">
    <name type="scientific">Luedemannella helvata</name>
    <dbReference type="NCBI Taxonomy" id="349315"/>
    <lineage>
        <taxon>Bacteria</taxon>
        <taxon>Bacillati</taxon>
        <taxon>Actinomycetota</taxon>
        <taxon>Actinomycetes</taxon>
        <taxon>Micromonosporales</taxon>
        <taxon>Micromonosporaceae</taxon>
        <taxon>Luedemannella</taxon>
    </lineage>
</organism>
<proteinExistence type="inferred from homology"/>
<dbReference type="PANTHER" id="PTHR10464:SF4">
    <property type="entry name" value="UREA TRANSPORTER"/>
    <property type="match status" value="1"/>
</dbReference>
<comment type="similarity">
    <text evidence="2">Belongs to the urea transporter family.</text>
</comment>
<feature type="transmembrane region" description="Helical" evidence="7">
    <location>
        <begin position="191"/>
        <end position="210"/>
    </location>
</feature>
<feature type="transmembrane region" description="Helical" evidence="7">
    <location>
        <begin position="135"/>
        <end position="154"/>
    </location>
</feature>
<feature type="transmembrane region" description="Helical" evidence="7">
    <location>
        <begin position="269"/>
        <end position="287"/>
    </location>
</feature>
<feature type="transmembrane region" description="Helical" evidence="7">
    <location>
        <begin position="293"/>
        <end position="312"/>
    </location>
</feature>
<feature type="transmembrane region" description="Helical" evidence="7">
    <location>
        <begin position="55"/>
        <end position="75"/>
    </location>
</feature>